<comment type="caution">
    <text evidence="1">The sequence shown here is derived from an EMBL/GenBank/DDBJ whole genome shotgun (WGS) entry which is preliminary data.</text>
</comment>
<gene>
    <name evidence="1" type="ORF">DCF19_08715</name>
</gene>
<dbReference type="EMBL" id="QBML01000009">
    <property type="protein sequence ID" value="PZO41938.1"/>
    <property type="molecule type" value="Genomic_DNA"/>
</dbReference>
<dbReference type="Proteomes" id="UP000249467">
    <property type="component" value="Unassembled WGS sequence"/>
</dbReference>
<dbReference type="Pfam" id="PF08747">
    <property type="entry name" value="BrxB"/>
    <property type="match status" value="1"/>
</dbReference>
<evidence type="ECO:0000313" key="1">
    <source>
        <dbReference type="EMBL" id="PZO41938.1"/>
    </source>
</evidence>
<sequence length="211" mass="24150">MTNFMDSSSIDRIVDAIKTDLMAEGGAKISPMRNYQFAIAVYSPDKEFKMRQKLRQMRDELQAAGWSVLFVSLFQLFLDRLKAMEPSYLEMMIAREKSLTARQSERGLNYLKEKLAPEIEGQEGLAQDVINKIEEFVRSNKLAPEKTLILLGRTGGLYPFFRSSGLLRYIDGKTGNLPVILLYPGERQDISSLSFMGEQPADRDYRPRIYS</sequence>
<name>A0A2W4YFT6_9CYAN</name>
<accession>A0A2W4YFT6</accession>
<dbReference type="AlphaFoldDB" id="A0A2W4YFT6"/>
<evidence type="ECO:0000313" key="2">
    <source>
        <dbReference type="Proteomes" id="UP000249467"/>
    </source>
</evidence>
<protein>
    <submittedName>
        <fullName evidence="1">DUF1788 domain-containing protein</fullName>
    </submittedName>
</protein>
<dbReference type="InterPro" id="IPR014858">
    <property type="entry name" value="BrxB"/>
</dbReference>
<organism evidence="1 2">
    <name type="scientific">Pseudanabaena frigida</name>
    <dbReference type="NCBI Taxonomy" id="945775"/>
    <lineage>
        <taxon>Bacteria</taxon>
        <taxon>Bacillati</taxon>
        <taxon>Cyanobacteriota</taxon>
        <taxon>Cyanophyceae</taxon>
        <taxon>Pseudanabaenales</taxon>
        <taxon>Pseudanabaenaceae</taxon>
        <taxon>Pseudanabaena</taxon>
    </lineage>
</organism>
<reference evidence="1 2" key="1">
    <citation type="submission" date="2018-04" db="EMBL/GenBank/DDBJ databases">
        <authorList>
            <person name="Go L.Y."/>
            <person name="Mitchell J.A."/>
        </authorList>
    </citation>
    <scope>NUCLEOTIDE SEQUENCE [LARGE SCALE GENOMIC DNA]</scope>
    <source>
        <strain evidence="1">ULC066bin1</strain>
    </source>
</reference>
<reference evidence="1 2" key="2">
    <citation type="submission" date="2018-06" db="EMBL/GenBank/DDBJ databases">
        <title>Metagenomic assembly of (sub)arctic Cyanobacteria and their associated microbiome from non-axenic cultures.</title>
        <authorList>
            <person name="Baurain D."/>
        </authorList>
    </citation>
    <scope>NUCLEOTIDE SEQUENCE [LARGE SCALE GENOMIC DNA]</scope>
    <source>
        <strain evidence="1">ULC066bin1</strain>
    </source>
</reference>
<proteinExistence type="predicted"/>